<evidence type="ECO:0000259" key="1">
    <source>
        <dbReference type="Pfam" id="PF21880"/>
    </source>
</evidence>
<gene>
    <name evidence="2" type="ORF">IGS68_22615</name>
</gene>
<name>A0ABX7B3T5_9PROT</name>
<keyword evidence="3" id="KW-1185">Reference proteome</keyword>
<evidence type="ECO:0000313" key="2">
    <source>
        <dbReference type="EMBL" id="QQP88778.1"/>
    </source>
</evidence>
<dbReference type="EMBL" id="CP067420">
    <property type="protein sequence ID" value="QQP88778.1"/>
    <property type="molecule type" value="Genomic_DNA"/>
</dbReference>
<protein>
    <recommendedName>
        <fullName evidence="1">DUF6916 domain-containing protein</fullName>
    </recommendedName>
</protein>
<reference evidence="2" key="1">
    <citation type="submission" date="2021-02" db="EMBL/GenBank/DDBJ databases">
        <title>Skermanella TT6 skin isolate.</title>
        <authorList>
            <person name="Lee K."/>
            <person name="Ganzorig M."/>
        </authorList>
    </citation>
    <scope>NUCLEOTIDE SEQUENCE</scope>
    <source>
        <strain evidence="2">TT6</strain>
    </source>
</reference>
<accession>A0ABX7B3T5</accession>
<evidence type="ECO:0000313" key="3">
    <source>
        <dbReference type="Proteomes" id="UP000595197"/>
    </source>
</evidence>
<feature type="domain" description="DUF6916" evidence="1">
    <location>
        <begin position="11"/>
        <end position="108"/>
    </location>
</feature>
<dbReference type="Proteomes" id="UP000595197">
    <property type="component" value="Chromosome"/>
</dbReference>
<dbReference type="Pfam" id="PF21880">
    <property type="entry name" value="DUF6916"/>
    <property type="match status" value="1"/>
</dbReference>
<dbReference type="RefSeq" id="WP_201074142.1">
    <property type="nucleotide sequence ID" value="NZ_CP067420.1"/>
</dbReference>
<dbReference type="InterPro" id="IPR054209">
    <property type="entry name" value="DUF6916"/>
</dbReference>
<proteinExistence type="predicted"/>
<organism evidence="2 3">
    <name type="scientific">Skermanella cutis</name>
    <dbReference type="NCBI Taxonomy" id="2775420"/>
    <lineage>
        <taxon>Bacteria</taxon>
        <taxon>Pseudomonadati</taxon>
        <taxon>Pseudomonadota</taxon>
        <taxon>Alphaproteobacteria</taxon>
        <taxon>Rhodospirillales</taxon>
        <taxon>Azospirillaceae</taxon>
        <taxon>Skermanella</taxon>
    </lineage>
</organism>
<sequence>MTEATAAPDIFTLEVFTPWIGKEFSILHPDVPPDFKLRLTGAYDPSKGASHPRFRKPLTLQFRGPADPLLLEGFYEVEAEGTGVLGFHIIPTLTPDREENGMGYHVAFN</sequence>